<organism evidence="11 12">
    <name type="scientific">Strongyloides venezuelensis</name>
    <name type="common">Threadworm</name>
    <dbReference type="NCBI Taxonomy" id="75913"/>
    <lineage>
        <taxon>Eukaryota</taxon>
        <taxon>Metazoa</taxon>
        <taxon>Ecdysozoa</taxon>
        <taxon>Nematoda</taxon>
        <taxon>Chromadorea</taxon>
        <taxon>Rhabditida</taxon>
        <taxon>Tylenchina</taxon>
        <taxon>Panagrolaimomorpha</taxon>
        <taxon>Strongyloidoidea</taxon>
        <taxon>Strongyloididae</taxon>
        <taxon>Strongyloides</taxon>
    </lineage>
</organism>
<feature type="transmembrane region" description="Helical" evidence="9">
    <location>
        <begin position="190"/>
        <end position="211"/>
    </location>
</feature>
<evidence type="ECO:0000256" key="1">
    <source>
        <dbReference type="ARBA" id="ARBA00004651"/>
    </source>
</evidence>
<dbReference type="Pfam" id="PF00001">
    <property type="entry name" value="7tm_1"/>
    <property type="match status" value="1"/>
</dbReference>
<keyword evidence="5" id="KW-0297">G-protein coupled receptor</keyword>
<keyword evidence="3 9" id="KW-0812">Transmembrane</keyword>
<evidence type="ECO:0000256" key="4">
    <source>
        <dbReference type="ARBA" id="ARBA00022989"/>
    </source>
</evidence>
<evidence type="ECO:0000256" key="2">
    <source>
        <dbReference type="ARBA" id="ARBA00022475"/>
    </source>
</evidence>
<accession>A0A0K0FMK2</accession>
<dbReference type="STRING" id="75913.A0A0K0FMK2"/>
<evidence type="ECO:0000313" key="12">
    <source>
        <dbReference type="WBParaSite" id="SVE_1022900.1"/>
    </source>
</evidence>
<dbReference type="GO" id="GO:0005886">
    <property type="term" value="C:plasma membrane"/>
    <property type="evidence" value="ECO:0007669"/>
    <property type="project" value="UniProtKB-SubCell"/>
</dbReference>
<proteinExistence type="predicted"/>
<evidence type="ECO:0000256" key="5">
    <source>
        <dbReference type="ARBA" id="ARBA00023040"/>
    </source>
</evidence>
<keyword evidence="4 9" id="KW-1133">Transmembrane helix</keyword>
<evidence type="ECO:0000256" key="8">
    <source>
        <dbReference type="ARBA" id="ARBA00023224"/>
    </source>
</evidence>
<feature type="transmembrane region" description="Helical" evidence="9">
    <location>
        <begin position="447"/>
        <end position="469"/>
    </location>
</feature>
<dbReference type="SUPFAM" id="SSF81321">
    <property type="entry name" value="Family A G protein-coupled receptor-like"/>
    <property type="match status" value="1"/>
</dbReference>
<dbReference type="PROSITE" id="PS50262">
    <property type="entry name" value="G_PROTEIN_RECEP_F1_2"/>
    <property type="match status" value="1"/>
</dbReference>
<keyword evidence="8" id="KW-0807">Transducer</keyword>
<keyword evidence="6 9" id="KW-0472">Membrane</keyword>
<evidence type="ECO:0000313" key="11">
    <source>
        <dbReference type="Proteomes" id="UP000035680"/>
    </source>
</evidence>
<evidence type="ECO:0000256" key="6">
    <source>
        <dbReference type="ARBA" id="ARBA00023136"/>
    </source>
</evidence>
<comment type="subcellular location">
    <subcellularLocation>
        <location evidence="1">Cell membrane</location>
        <topology evidence="1">Multi-pass membrane protein</topology>
    </subcellularLocation>
</comment>
<dbReference type="Proteomes" id="UP000035680">
    <property type="component" value="Unassembled WGS sequence"/>
</dbReference>
<feature type="transmembrane region" description="Helical" evidence="9">
    <location>
        <begin position="111"/>
        <end position="136"/>
    </location>
</feature>
<dbReference type="Gene3D" id="1.20.1070.10">
    <property type="entry name" value="Rhodopsin 7-helix transmembrane proteins"/>
    <property type="match status" value="2"/>
</dbReference>
<dbReference type="GO" id="GO:0008528">
    <property type="term" value="F:G protein-coupled peptide receptor activity"/>
    <property type="evidence" value="ECO:0007669"/>
    <property type="project" value="TreeGrafter"/>
</dbReference>
<feature type="domain" description="G-protein coupled receptors family 1 profile" evidence="10">
    <location>
        <begin position="110"/>
        <end position="509"/>
    </location>
</feature>
<dbReference type="InterPro" id="IPR017452">
    <property type="entry name" value="GPCR_Rhodpsn_7TM"/>
</dbReference>
<name>A0A0K0FMK2_STRVS</name>
<dbReference type="GO" id="GO:0007218">
    <property type="term" value="P:neuropeptide signaling pathway"/>
    <property type="evidence" value="ECO:0007669"/>
    <property type="project" value="TreeGrafter"/>
</dbReference>
<dbReference type="InterPro" id="IPR000276">
    <property type="entry name" value="GPCR_Rhodpsn"/>
</dbReference>
<reference evidence="12" key="2">
    <citation type="submission" date="2015-08" db="UniProtKB">
        <authorList>
            <consortium name="WormBaseParasite"/>
        </authorList>
    </citation>
    <scope>IDENTIFICATION</scope>
</reference>
<evidence type="ECO:0000259" key="10">
    <source>
        <dbReference type="PROSITE" id="PS50262"/>
    </source>
</evidence>
<dbReference type="WBParaSite" id="SVE_1022900.1">
    <property type="protein sequence ID" value="SVE_1022900.1"/>
    <property type="gene ID" value="SVE_1022900"/>
</dbReference>
<feature type="transmembrane region" description="Helical" evidence="9">
    <location>
        <begin position="148"/>
        <end position="169"/>
    </location>
</feature>
<evidence type="ECO:0000256" key="9">
    <source>
        <dbReference type="SAM" id="Phobius"/>
    </source>
</evidence>
<keyword evidence="11" id="KW-1185">Reference proteome</keyword>
<protein>
    <submittedName>
        <fullName evidence="12">Gonadotropin-releasing hormone receptor (inferred by orthology to a human protein)</fullName>
    </submittedName>
</protein>
<feature type="transmembrane region" description="Helical" evidence="9">
    <location>
        <begin position="256"/>
        <end position="278"/>
    </location>
</feature>
<dbReference type="PANTHER" id="PTHR24230:SF154">
    <property type="entry name" value="G-PROTEIN COUPLED RECEPTORS FAMILY 1 PROFILE DOMAIN-CONTAINING PROTEIN"/>
    <property type="match status" value="1"/>
</dbReference>
<dbReference type="PANTHER" id="PTHR24230">
    <property type="entry name" value="G-PROTEIN COUPLED RECEPTOR"/>
    <property type="match status" value="1"/>
</dbReference>
<evidence type="ECO:0000256" key="7">
    <source>
        <dbReference type="ARBA" id="ARBA00023170"/>
    </source>
</evidence>
<keyword evidence="7" id="KW-0675">Receptor</keyword>
<feature type="transmembrane region" description="Helical" evidence="9">
    <location>
        <begin position="55"/>
        <end position="76"/>
    </location>
</feature>
<feature type="transmembrane region" description="Helical" evidence="9">
    <location>
        <begin position="489"/>
        <end position="509"/>
    </location>
</feature>
<dbReference type="PRINTS" id="PR00237">
    <property type="entry name" value="GPCRRHODOPSN"/>
</dbReference>
<dbReference type="AlphaFoldDB" id="A0A0K0FMK2"/>
<keyword evidence="2" id="KW-1003">Cell membrane</keyword>
<sequence length="513" mass="60225">MILDSMIFQTDVALFTSSLSNHTPPLQKNLIKIKEKGSLLTVMDLDKKELYQHTFFDFAEIFFLLSIVFIGTYMNIKGHLHHYHIGQLSSARGKINGRVNNQFHGGSFKIFIIHLSITDFFIMYAHGVIEAIWIYTKSWEFGNVSCKFFKYFSTFSYYANAYMVTMIGMDRLISVYSKYNEKSTSTLRKYLMSASAWMVGGVLAMPQIFLWQTYEPYKYYTQCVTIFAIAEHENLTEIDGYKIDNLKYMYELYHQIFVSWFPFIILLTTYILILVKILKVSFETLQRLLPQFISKNKCIWNFSNRDRKSKRDEILSNAPSTSEYELTSDIKFNIKKNYKMNLKEKKTDSIQESSIIDEIEEVVPFIDVNKKTKEKYITNLNKHKKNGDEILSDHYKDLSSSSFEIPKLSHASFRNTVTSEISSTSSVILTSPNGIRRYYIPFWRRKWHLKIFTTAVLIVCVHFLIWLPYSTISVIRFIDEELYNYLSPTIGRFCETLILINSIINPMIYQLNK</sequence>
<reference evidence="11" key="1">
    <citation type="submission" date="2014-07" db="EMBL/GenBank/DDBJ databases">
        <authorList>
            <person name="Martin A.A"/>
            <person name="De Silva N."/>
        </authorList>
    </citation>
    <scope>NUCLEOTIDE SEQUENCE</scope>
</reference>
<evidence type="ECO:0000256" key="3">
    <source>
        <dbReference type="ARBA" id="ARBA00022692"/>
    </source>
</evidence>